<keyword evidence="3" id="KW-1185">Reference proteome</keyword>
<dbReference type="CDD" id="cd20175">
    <property type="entry name" value="ThyX"/>
    <property type="match status" value="1"/>
</dbReference>
<keyword evidence="1 2" id="KW-0808">Transferase</keyword>
<protein>
    <recommendedName>
        <fullName evidence="1">Flavin-dependent thymidylate synthase</fullName>
        <shortName evidence="1">FDTS</shortName>
        <ecNumber evidence="1">2.1.1.148</ecNumber>
    </recommendedName>
    <alternativeName>
        <fullName evidence="1">FAD-dependent thymidylate synthase</fullName>
    </alternativeName>
    <alternativeName>
        <fullName evidence="1">Thymidylate synthase ThyX</fullName>
        <shortName evidence="1">TS</shortName>
        <shortName evidence="1">TSase</shortName>
    </alternativeName>
</protein>
<comment type="function">
    <text evidence="1">Catalyzes the reductive methylation of 2'-deoxyuridine-5'-monophosphate (dUMP) to 2'-deoxythymidine-5'-monophosphate (dTMP) while utilizing 5,10-methylenetetrahydrofolate (mTHF) as the methyl donor, and NADPH and FADH(2) as the reductant.</text>
</comment>
<dbReference type="UniPathway" id="UPA00575"/>
<comment type="pathway">
    <text evidence="1">Pyrimidine metabolism; dTTP biosynthesis.</text>
</comment>
<comment type="cofactor">
    <cofactor evidence="1">
        <name>FAD</name>
        <dbReference type="ChEBI" id="CHEBI:57692"/>
    </cofactor>
    <text evidence="1">Binds 4 FAD per tetramer. Each FAD binding site is formed by three monomers.</text>
</comment>
<dbReference type="GO" id="GO:0050660">
    <property type="term" value="F:flavin adenine dinucleotide binding"/>
    <property type="evidence" value="ECO:0007669"/>
    <property type="project" value="UniProtKB-UniRule"/>
</dbReference>
<evidence type="ECO:0000313" key="2">
    <source>
        <dbReference type="EMBL" id="KAA5605476.1"/>
    </source>
</evidence>
<comment type="catalytic activity">
    <reaction evidence="1">
        <text>dUMP + (6R)-5,10-methylene-5,6,7,8-tetrahydrofolate + NADPH + H(+) = dTMP + (6S)-5,6,7,8-tetrahydrofolate + NADP(+)</text>
        <dbReference type="Rhea" id="RHEA:29043"/>
        <dbReference type="ChEBI" id="CHEBI:15378"/>
        <dbReference type="ChEBI" id="CHEBI:15636"/>
        <dbReference type="ChEBI" id="CHEBI:57453"/>
        <dbReference type="ChEBI" id="CHEBI:57783"/>
        <dbReference type="ChEBI" id="CHEBI:58349"/>
        <dbReference type="ChEBI" id="CHEBI:63528"/>
        <dbReference type="ChEBI" id="CHEBI:246422"/>
        <dbReference type="EC" id="2.1.1.148"/>
    </reaction>
</comment>
<feature type="active site" description="Involved in ionization of N3 of dUMP, leading to its activation" evidence="1">
    <location>
        <position position="231"/>
    </location>
</feature>
<keyword evidence="1 2" id="KW-0489">Methyltransferase</keyword>
<evidence type="ECO:0000256" key="1">
    <source>
        <dbReference type="HAMAP-Rule" id="MF_01408"/>
    </source>
</evidence>
<feature type="binding site" evidence="1">
    <location>
        <position position="231"/>
    </location>
    <ligand>
        <name>dUMP</name>
        <dbReference type="ChEBI" id="CHEBI:246422"/>
        <note>ligand shared between dimeric partners</note>
    </ligand>
</feature>
<dbReference type="GO" id="GO:0004799">
    <property type="term" value="F:thymidylate synthase activity"/>
    <property type="evidence" value="ECO:0007669"/>
    <property type="project" value="TreeGrafter"/>
</dbReference>
<feature type="binding site" evidence="1">
    <location>
        <begin position="115"/>
        <end position="118"/>
    </location>
    <ligand>
        <name>dUMP</name>
        <dbReference type="ChEBI" id="CHEBI:246422"/>
        <note>ligand shared between dimeric partners</note>
    </ligand>
</feature>
<comment type="caution">
    <text evidence="2">The sequence shown here is derived from an EMBL/GenBank/DDBJ whole genome shotgun (WGS) entry which is preliminary data.</text>
</comment>
<dbReference type="Proteomes" id="UP000324065">
    <property type="component" value="Unassembled WGS sequence"/>
</dbReference>
<dbReference type="GO" id="GO:0006235">
    <property type="term" value="P:dTTP biosynthetic process"/>
    <property type="evidence" value="ECO:0007669"/>
    <property type="project" value="UniProtKB-UniRule"/>
</dbReference>
<feature type="binding site" description="in other chain" evidence="1">
    <location>
        <begin position="126"/>
        <end position="130"/>
    </location>
    <ligand>
        <name>dUMP</name>
        <dbReference type="ChEBI" id="CHEBI:246422"/>
        <note>ligand shared between dimeric partners</note>
    </ligand>
</feature>
<dbReference type="Gene3D" id="3.30.1360.170">
    <property type="match status" value="1"/>
</dbReference>
<keyword evidence="1" id="KW-0521">NADP</keyword>
<dbReference type="PANTHER" id="PTHR34934">
    <property type="entry name" value="FLAVIN-DEPENDENT THYMIDYLATE SYNTHASE"/>
    <property type="match status" value="1"/>
</dbReference>
<dbReference type="GO" id="GO:0032259">
    <property type="term" value="P:methylation"/>
    <property type="evidence" value="ECO:0007669"/>
    <property type="project" value="UniProtKB-KW"/>
</dbReference>
<dbReference type="SUPFAM" id="SSF69796">
    <property type="entry name" value="Thymidylate synthase-complementing protein Thy1"/>
    <property type="match status" value="1"/>
</dbReference>
<accession>A0A5M6IB46</accession>
<dbReference type="RefSeq" id="WP_150062527.1">
    <property type="nucleotide sequence ID" value="NZ_JACHII010000017.1"/>
</dbReference>
<dbReference type="GO" id="GO:0006231">
    <property type="term" value="P:dTMP biosynthetic process"/>
    <property type="evidence" value="ECO:0007669"/>
    <property type="project" value="UniProtKB-UniRule"/>
</dbReference>
<dbReference type="GO" id="GO:0050797">
    <property type="term" value="F:thymidylate synthase (FAD) activity"/>
    <property type="evidence" value="ECO:0007669"/>
    <property type="project" value="UniProtKB-UniRule"/>
</dbReference>
<feature type="binding site" evidence="1">
    <location>
        <begin position="220"/>
        <end position="222"/>
    </location>
    <ligand>
        <name>FAD</name>
        <dbReference type="ChEBI" id="CHEBI:57692"/>
        <note>ligand shared between neighboring subunits</note>
    </ligand>
</feature>
<dbReference type="PROSITE" id="PS51331">
    <property type="entry name" value="THYX"/>
    <property type="match status" value="1"/>
</dbReference>
<dbReference type="NCBIfam" id="TIGR02170">
    <property type="entry name" value="thyX"/>
    <property type="match status" value="1"/>
</dbReference>
<comment type="subunit">
    <text evidence="1">Homotetramer.</text>
</comment>
<dbReference type="InterPro" id="IPR036098">
    <property type="entry name" value="Thymidylate_synthase_ThyX_sf"/>
</dbReference>
<feature type="binding site" evidence="1">
    <location>
        <position position="226"/>
    </location>
    <ligand>
        <name>FAD</name>
        <dbReference type="ChEBI" id="CHEBI:57692"/>
        <note>ligand shared between neighboring subunits</note>
    </ligand>
</feature>
<proteinExistence type="inferred from homology"/>
<comment type="similarity">
    <text evidence="1">Belongs to the thymidylate synthase ThyX family.</text>
</comment>
<dbReference type="InterPro" id="IPR003669">
    <property type="entry name" value="Thymidylate_synthase_ThyX"/>
</dbReference>
<keyword evidence="1" id="KW-0545">Nucleotide biosynthesis</keyword>
<keyword evidence="1" id="KW-0285">Flavoprotein</keyword>
<feature type="binding site" evidence="1">
    <location>
        <position position="126"/>
    </location>
    <ligand>
        <name>FAD</name>
        <dbReference type="ChEBI" id="CHEBI:57692"/>
        <note>ligand shared between neighboring subunits</note>
    </ligand>
</feature>
<dbReference type="GO" id="GO:0070402">
    <property type="term" value="F:NADPH binding"/>
    <property type="evidence" value="ECO:0007669"/>
    <property type="project" value="TreeGrafter"/>
</dbReference>
<dbReference type="EC" id="2.1.1.148" evidence="1"/>
<dbReference type="PANTHER" id="PTHR34934:SF1">
    <property type="entry name" value="FLAVIN-DEPENDENT THYMIDYLATE SYNTHASE"/>
    <property type="match status" value="1"/>
</dbReference>
<dbReference type="OrthoDB" id="9774464at2"/>
<keyword evidence="1" id="KW-0274">FAD</keyword>
<dbReference type="HAMAP" id="MF_01408">
    <property type="entry name" value="ThyX"/>
    <property type="match status" value="1"/>
</dbReference>
<sequence>MIEPDATRLDPTLQAEIEALRGQTAATRRATVDAMEDILHQPFPVLDHGFVRVVDYMGDDGAVVQAARVSYGRGTRRVNEDRGLIRYLMRHRHTTPFEMAEIKYHIKLPIFVARQWIRHRTANVNEYSARYSVLDKEFYIPTPENLAAQSTDNRQGRGAVLEGAEAAEVLDLLRGDAMRCYGNYARMLGEDDDDRQGLARELARMNLTLNTYTQWYWKVDLHNLMHFLSLRADSHAQYEIRVYAEIMLDLMARWVPIVHEAFQDYRMGGMHLSRAGLAVVRRALAGEAVTQADSGLSPREWRELWQALGRPDPDAAG</sequence>
<dbReference type="Pfam" id="PF02511">
    <property type="entry name" value="Thy1"/>
    <property type="match status" value="1"/>
</dbReference>
<dbReference type="EMBL" id="VWPJ01000009">
    <property type="protein sequence ID" value="KAA5605476.1"/>
    <property type="molecule type" value="Genomic_DNA"/>
</dbReference>
<feature type="binding site" evidence="1">
    <location>
        <begin position="118"/>
        <end position="120"/>
    </location>
    <ligand>
        <name>FAD</name>
        <dbReference type="ChEBI" id="CHEBI:57692"/>
        <note>ligand shared between neighboring subunits</note>
    </ligand>
</feature>
<dbReference type="AlphaFoldDB" id="A0A5M6IB46"/>
<name>A0A5M6IB46_9PROT</name>
<evidence type="ECO:0000313" key="3">
    <source>
        <dbReference type="Proteomes" id="UP000324065"/>
    </source>
</evidence>
<gene>
    <name evidence="1" type="primary">thyX</name>
    <name evidence="2" type="ORF">F1188_11310</name>
</gene>
<feature type="binding site" description="in other chain" evidence="1">
    <location>
        <position position="204"/>
    </location>
    <ligand>
        <name>dUMP</name>
        <dbReference type="ChEBI" id="CHEBI:246422"/>
        <note>ligand shared between dimeric partners</note>
    </ligand>
</feature>
<organism evidence="2 3">
    <name type="scientific">Roseospira marina</name>
    <dbReference type="NCBI Taxonomy" id="140057"/>
    <lineage>
        <taxon>Bacteria</taxon>
        <taxon>Pseudomonadati</taxon>
        <taxon>Pseudomonadota</taxon>
        <taxon>Alphaproteobacteria</taxon>
        <taxon>Rhodospirillales</taxon>
        <taxon>Rhodospirillaceae</taxon>
        <taxon>Roseospira</taxon>
    </lineage>
</organism>
<feature type="binding site" evidence="1">
    <location>
        <position position="95"/>
    </location>
    <ligand>
        <name>FAD</name>
        <dbReference type="ChEBI" id="CHEBI:57692"/>
        <note>ligand shared between neighboring subunits</note>
    </ligand>
</feature>
<reference evidence="2 3" key="1">
    <citation type="submission" date="2019-09" db="EMBL/GenBank/DDBJ databases">
        <title>Genome sequence of Roseospira marina, one of the more divergent members of the non-sulfur purple photosynthetic bacterial family, the Rhodospirillaceae.</title>
        <authorList>
            <person name="Meyer T."/>
            <person name="Kyndt J."/>
        </authorList>
    </citation>
    <scope>NUCLEOTIDE SEQUENCE [LARGE SCALE GENOMIC DNA]</scope>
    <source>
        <strain evidence="2 3">DSM 15113</strain>
    </source>
</reference>